<evidence type="ECO:0000313" key="1">
    <source>
        <dbReference type="EMBL" id="SVD75862.1"/>
    </source>
</evidence>
<accession>A0A382XXM1</accession>
<gene>
    <name evidence="1" type="ORF">METZ01_LOCUS428716</name>
</gene>
<dbReference type="EMBL" id="UINC01171342">
    <property type="protein sequence ID" value="SVD75862.1"/>
    <property type="molecule type" value="Genomic_DNA"/>
</dbReference>
<organism evidence="1">
    <name type="scientific">marine metagenome</name>
    <dbReference type="NCBI Taxonomy" id="408172"/>
    <lineage>
        <taxon>unclassified sequences</taxon>
        <taxon>metagenomes</taxon>
        <taxon>ecological metagenomes</taxon>
    </lineage>
</organism>
<protein>
    <submittedName>
        <fullName evidence="1">Uncharacterized protein</fullName>
    </submittedName>
</protein>
<feature type="non-terminal residue" evidence="1">
    <location>
        <position position="27"/>
    </location>
</feature>
<reference evidence="1" key="1">
    <citation type="submission" date="2018-05" db="EMBL/GenBank/DDBJ databases">
        <authorList>
            <person name="Lanie J.A."/>
            <person name="Ng W.-L."/>
            <person name="Kazmierczak K.M."/>
            <person name="Andrzejewski T.M."/>
            <person name="Davidsen T.M."/>
            <person name="Wayne K.J."/>
            <person name="Tettelin H."/>
            <person name="Glass J.I."/>
            <person name="Rusch D."/>
            <person name="Podicherti R."/>
            <person name="Tsui H.-C.T."/>
            <person name="Winkler M.E."/>
        </authorList>
    </citation>
    <scope>NUCLEOTIDE SEQUENCE</scope>
</reference>
<dbReference type="AlphaFoldDB" id="A0A382XXM1"/>
<name>A0A382XXM1_9ZZZZ</name>
<proteinExistence type="predicted"/>
<sequence>VLDGSGLRTERHLGREAALQLLYQWEV</sequence>
<feature type="non-terminal residue" evidence="1">
    <location>
        <position position="1"/>
    </location>
</feature>